<proteinExistence type="predicted"/>
<gene>
    <name evidence="2" type="ORF">M0813_25347</name>
</gene>
<dbReference type="Proteomes" id="UP001150062">
    <property type="component" value="Unassembled WGS sequence"/>
</dbReference>
<feature type="transmembrane region" description="Helical" evidence="1">
    <location>
        <begin position="192"/>
        <end position="213"/>
    </location>
</feature>
<accession>A0ABQ8Y3H0</accession>
<keyword evidence="1" id="KW-1133">Transmembrane helix</keyword>
<feature type="transmembrane region" description="Helical" evidence="1">
    <location>
        <begin position="40"/>
        <end position="65"/>
    </location>
</feature>
<reference evidence="2" key="1">
    <citation type="submission" date="2022-08" db="EMBL/GenBank/DDBJ databases">
        <title>Novel sulfate-reducing endosymbionts in the free-living metamonad Anaeramoeba.</title>
        <authorList>
            <person name="Jerlstrom-Hultqvist J."/>
            <person name="Cepicka I."/>
            <person name="Gallot-Lavallee L."/>
            <person name="Salas-Leiva D."/>
            <person name="Curtis B.A."/>
            <person name="Zahonova K."/>
            <person name="Pipaliya S."/>
            <person name="Dacks J."/>
            <person name="Roger A.J."/>
        </authorList>
    </citation>
    <scope>NUCLEOTIDE SEQUENCE</scope>
    <source>
        <strain evidence="2">Schooner1</strain>
    </source>
</reference>
<feature type="transmembrane region" description="Helical" evidence="1">
    <location>
        <begin position="150"/>
        <end position="171"/>
    </location>
</feature>
<organism evidence="2 3">
    <name type="scientific">Anaeramoeba flamelloides</name>
    <dbReference type="NCBI Taxonomy" id="1746091"/>
    <lineage>
        <taxon>Eukaryota</taxon>
        <taxon>Metamonada</taxon>
        <taxon>Anaeramoebidae</taxon>
        <taxon>Anaeramoeba</taxon>
    </lineage>
</organism>
<evidence type="ECO:0000256" key="1">
    <source>
        <dbReference type="SAM" id="Phobius"/>
    </source>
</evidence>
<feature type="transmembrane region" description="Helical" evidence="1">
    <location>
        <begin position="71"/>
        <end position="92"/>
    </location>
</feature>
<dbReference type="EMBL" id="JAOAOG010000229">
    <property type="protein sequence ID" value="KAJ6239135.1"/>
    <property type="molecule type" value="Genomic_DNA"/>
</dbReference>
<feature type="transmembrane region" description="Helical" evidence="1">
    <location>
        <begin position="122"/>
        <end position="144"/>
    </location>
</feature>
<keyword evidence="1" id="KW-0472">Membrane</keyword>
<evidence type="ECO:0000313" key="2">
    <source>
        <dbReference type="EMBL" id="KAJ6239135.1"/>
    </source>
</evidence>
<feature type="transmembrane region" description="Helical" evidence="1">
    <location>
        <begin position="228"/>
        <end position="250"/>
    </location>
</feature>
<evidence type="ECO:0000313" key="3">
    <source>
        <dbReference type="Proteomes" id="UP001150062"/>
    </source>
</evidence>
<sequence length="275" mass="31833">MSSGNNHGVIILSAILNFLIGFFAFYRLIRALRADQKKTLQALCFAILTIGLFGKGVCFSLVPGVFGTKYFLLYASLQYFFSFLNTFTYVLLIPLQAKLYYLCKDAEDLVLETNHSKKLKRIYISTTIFFLMFLAVVLFSLIFPDEMLKFFNYVHLAYFVIVLLAMLYYGTKLIKTINRIGGKELTKQIKRIIIIEIQWCIIYLIVSLFRIAMPEYFDEYGILDKPNIWLFILLLFCSNFPALALLFVVFKLPNVKKNDQLLLNSYDSSVDEDSN</sequence>
<comment type="caution">
    <text evidence="2">The sequence shown here is derived from an EMBL/GenBank/DDBJ whole genome shotgun (WGS) entry which is preliminary data.</text>
</comment>
<protein>
    <submittedName>
        <fullName evidence="2">Tobamovirus multiplication protein 1-like isoform x1</fullName>
    </submittedName>
</protein>
<keyword evidence="1" id="KW-0812">Transmembrane</keyword>
<name>A0ABQ8Y3H0_9EUKA</name>
<keyword evidence="3" id="KW-1185">Reference proteome</keyword>
<feature type="transmembrane region" description="Helical" evidence="1">
    <location>
        <begin position="6"/>
        <end position="28"/>
    </location>
</feature>